<feature type="signal peptide" evidence="1">
    <location>
        <begin position="1"/>
        <end position="22"/>
    </location>
</feature>
<accession>A0ABW2UB64</accession>
<dbReference type="Proteomes" id="UP001596513">
    <property type="component" value="Unassembled WGS sequence"/>
</dbReference>
<organism evidence="2 3">
    <name type="scientific">Hymenobacter humi</name>
    <dbReference type="NCBI Taxonomy" id="1411620"/>
    <lineage>
        <taxon>Bacteria</taxon>
        <taxon>Pseudomonadati</taxon>
        <taxon>Bacteroidota</taxon>
        <taxon>Cytophagia</taxon>
        <taxon>Cytophagales</taxon>
        <taxon>Hymenobacteraceae</taxon>
        <taxon>Hymenobacter</taxon>
    </lineage>
</organism>
<sequence>MRFPVYSVALVVSVLTSFSALAQQAGLQGRVRETDTGRPVVGCEVYVRGSRQIVRTDSAGLFTIARLPAGRQQLQFSSISHEPFKTEVEAPVDGSIVDFTLTRRERQLQEVVVAAPQSRFGPQRLREVEGTAIFAAKKSDVIVPDNLVANLATNNARQVYARWRASTSGKTTRVACS</sequence>
<dbReference type="EMBL" id="JBHTEK010000003">
    <property type="protein sequence ID" value="MFC7670650.1"/>
    <property type="molecule type" value="Genomic_DNA"/>
</dbReference>
<evidence type="ECO:0000313" key="2">
    <source>
        <dbReference type="EMBL" id="MFC7670650.1"/>
    </source>
</evidence>
<dbReference type="InterPro" id="IPR008969">
    <property type="entry name" value="CarboxyPept-like_regulatory"/>
</dbReference>
<protein>
    <submittedName>
        <fullName evidence="2">Carboxypeptidase-like regulatory domain-containing protein</fullName>
    </submittedName>
</protein>
<feature type="chain" id="PRO_5046086427" evidence="1">
    <location>
        <begin position="23"/>
        <end position="177"/>
    </location>
</feature>
<proteinExistence type="predicted"/>
<dbReference type="Pfam" id="PF13715">
    <property type="entry name" value="CarbopepD_reg_2"/>
    <property type="match status" value="1"/>
</dbReference>
<evidence type="ECO:0000313" key="3">
    <source>
        <dbReference type="Proteomes" id="UP001596513"/>
    </source>
</evidence>
<name>A0ABW2UB64_9BACT</name>
<keyword evidence="1" id="KW-0732">Signal</keyword>
<evidence type="ECO:0000256" key="1">
    <source>
        <dbReference type="SAM" id="SignalP"/>
    </source>
</evidence>
<keyword evidence="3" id="KW-1185">Reference proteome</keyword>
<dbReference type="SUPFAM" id="SSF49464">
    <property type="entry name" value="Carboxypeptidase regulatory domain-like"/>
    <property type="match status" value="1"/>
</dbReference>
<gene>
    <name evidence="2" type="ORF">ACFQT0_27175</name>
</gene>
<reference evidence="3" key="1">
    <citation type="journal article" date="2019" name="Int. J. Syst. Evol. Microbiol.">
        <title>The Global Catalogue of Microorganisms (GCM) 10K type strain sequencing project: providing services to taxonomists for standard genome sequencing and annotation.</title>
        <authorList>
            <consortium name="The Broad Institute Genomics Platform"/>
            <consortium name="The Broad Institute Genome Sequencing Center for Infectious Disease"/>
            <person name="Wu L."/>
            <person name="Ma J."/>
        </authorList>
    </citation>
    <scope>NUCLEOTIDE SEQUENCE [LARGE SCALE GENOMIC DNA]</scope>
    <source>
        <strain evidence="3">JCM 19635</strain>
    </source>
</reference>
<dbReference type="RefSeq" id="WP_380206355.1">
    <property type="nucleotide sequence ID" value="NZ_JBHTEK010000003.1"/>
</dbReference>
<dbReference type="Gene3D" id="2.60.40.1120">
    <property type="entry name" value="Carboxypeptidase-like, regulatory domain"/>
    <property type="match status" value="1"/>
</dbReference>
<comment type="caution">
    <text evidence="2">The sequence shown here is derived from an EMBL/GenBank/DDBJ whole genome shotgun (WGS) entry which is preliminary data.</text>
</comment>